<accession>A0ABS9ENL1</accession>
<keyword evidence="4" id="KW-1185">Reference proteome</keyword>
<feature type="active site" evidence="2">
    <location>
        <position position="16"/>
    </location>
</feature>
<keyword evidence="1 2" id="KW-0808">Transferase</keyword>
<dbReference type="PANTHER" id="PTHR10291:SF0">
    <property type="entry name" value="DEHYDRODOLICHYL DIPHOSPHATE SYNTHASE 2"/>
    <property type="match status" value="1"/>
</dbReference>
<feature type="binding site" evidence="2">
    <location>
        <position position="65"/>
    </location>
    <ligand>
        <name>substrate</name>
    </ligand>
</feature>
<dbReference type="Pfam" id="PF01255">
    <property type="entry name" value="Prenyltransf"/>
    <property type="match status" value="1"/>
</dbReference>
<dbReference type="PANTHER" id="PTHR10291">
    <property type="entry name" value="DEHYDRODOLICHYL DIPHOSPHATE SYNTHASE FAMILY MEMBER"/>
    <property type="match status" value="1"/>
</dbReference>
<dbReference type="InterPro" id="IPR036424">
    <property type="entry name" value="UPP_synth-like_sf"/>
</dbReference>
<dbReference type="EC" id="2.5.1.-" evidence="2"/>
<keyword evidence="2" id="KW-0460">Magnesium</keyword>
<proteinExistence type="inferred from homology"/>
<comment type="caution">
    <text evidence="3">The sequence shown here is derived from an EMBL/GenBank/DDBJ whole genome shotgun (WGS) entry which is preliminary data.</text>
</comment>
<feature type="binding site" evidence="2">
    <location>
        <position position="16"/>
    </location>
    <ligand>
        <name>Mg(2+)</name>
        <dbReference type="ChEBI" id="CHEBI:18420"/>
    </ligand>
</feature>
<dbReference type="Gene3D" id="3.40.1180.10">
    <property type="entry name" value="Decaprenyl diphosphate synthase-like"/>
    <property type="match status" value="1"/>
</dbReference>
<feature type="binding site" evidence="2">
    <location>
        <begin position="17"/>
        <end position="20"/>
    </location>
    <ligand>
        <name>substrate</name>
    </ligand>
</feature>
<feature type="binding site" evidence="2">
    <location>
        <position position="198"/>
    </location>
    <ligand>
        <name>Mg(2+)</name>
        <dbReference type="ChEBI" id="CHEBI:18420"/>
    </ligand>
</feature>
<dbReference type="NCBIfam" id="TIGR00055">
    <property type="entry name" value="uppS"/>
    <property type="match status" value="1"/>
</dbReference>
<dbReference type="HAMAP" id="MF_01139">
    <property type="entry name" value="ISPT"/>
    <property type="match status" value="1"/>
</dbReference>
<protein>
    <recommendedName>
        <fullName evidence="2">Isoprenyl transferase</fullName>
        <ecNumber evidence="2">2.5.1.-</ecNumber>
    </recommendedName>
</protein>
<dbReference type="RefSeq" id="WP_236098857.1">
    <property type="nucleotide sequence ID" value="NZ_JAKGUD010000003.1"/>
</dbReference>
<comment type="function">
    <text evidence="2">Catalyzes the condensation of isopentenyl diphosphate (IPP) with allylic pyrophosphates generating different type of terpenoids.</text>
</comment>
<feature type="binding site" evidence="2">
    <location>
        <begin position="61"/>
        <end position="63"/>
    </location>
    <ligand>
        <name>substrate</name>
    </ligand>
</feature>
<dbReference type="SUPFAM" id="SSF64005">
    <property type="entry name" value="Undecaprenyl diphosphate synthase"/>
    <property type="match status" value="1"/>
</dbReference>
<feature type="active site" description="Proton acceptor" evidence="2">
    <location>
        <position position="64"/>
    </location>
</feature>
<dbReference type="CDD" id="cd00475">
    <property type="entry name" value="Cis_IPPS"/>
    <property type="match status" value="1"/>
</dbReference>
<name>A0ABS9ENL1_9BACT</name>
<gene>
    <name evidence="3" type="primary">uppS</name>
    <name evidence="3" type="ORF">L2W38_04695</name>
</gene>
<comment type="similarity">
    <text evidence="2">Belongs to the UPP synthase family.</text>
</comment>
<keyword evidence="2" id="KW-0479">Metal-binding</keyword>
<evidence type="ECO:0000256" key="1">
    <source>
        <dbReference type="ARBA" id="ARBA00022679"/>
    </source>
</evidence>
<evidence type="ECO:0000313" key="3">
    <source>
        <dbReference type="EMBL" id="MCF4142106.1"/>
    </source>
</evidence>
<feature type="binding site" evidence="2">
    <location>
        <begin position="185"/>
        <end position="187"/>
    </location>
    <ligand>
        <name>substrate</name>
    </ligand>
</feature>
<feature type="binding site" evidence="2">
    <location>
        <position position="67"/>
    </location>
    <ligand>
        <name>substrate</name>
    </ligand>
</feature>
<dbReference type="InterPro" id="IPR001441">
    <property type="entry name" value="UPP_synth-like"/>
</dbReference>
<evidence type="ECO:0000256" key="2">
    <source>
        <dbReference type="HAMAP-Rule" id="MF_01139"/>
    </source>
</evidence>
<dbReference type="EMBL" id="JAKGUD010000003">
    <property type="protein sequence ID" value="MCF4142106.1"/>
    <property type="molecule type" value="Genomic_DNA"/>
</dbReference>
<comment type="cofactor">
    <cofactor evidence="2">
        <name>Mg(2+)</name>
        <dbReference type="ChEBI" id="CHEBI:18420"/>
    </cofactor>
    <text evidence="2">Binds 2 magnesium ions per subunit.</text>
</comment>
<reference evidence="3 4" key="1">
    <citation type="submission" date="2022-01" db="EMBL/GenBank/DDBJ databases">
        <title>Dethiosulfovibrio faecalis sp. nov., a novel proteolytic, non-sulfur-reducing bacterium isolated from a marine aquaculture solid waste bioreactor.</title>
        <authorList>
            <person name="Grabowski S."/>
            <person name="Apolinario E."/>
            <person name="Schneider N."/>
            <person name="Marshall C.W."/>
            <person name="Sowers K.R."/>
        </authorList>
    </citation>
    <scope>NUCLEOTIDE SEQUENCE [LARGE SCALE GENOMIC DNA]</scope>
    <source>
        <strain evidence="3 4">DSM 12537</strain>
    </source>
</reference>
<feature type="binding site" evidence="2">
    <location>
        <position position="29"/>
    </location>
    <ligand>
        <name>substrate</name>
    </ligand>
</feature>
<comment type="subunit">
    <text evidence="2">Homodimer.</text>
</comment>
<evidence type="ECO:0000313" key="4">
    <source>
        <dbReference type="Proteomes" id="UP001200430"/>
    </source>
</evidence>
<sequence length="232" mass="26668">MTEIDNKVAHLAIIMDGNGRWAKKRGLPRLLGHRAGVNTLERVVYAAKDRGIRYLSVYAFSNENWNRPSVEIKGLMKLFSYYARKKLRDLVKADIRVRFAGRKEGLPDSVIKAMDVAETETSDCEKMTLIACFNYGGRQEIVDSVNRFVKEHPGEPISEDAICSNLYMPEVPDPDLIVRTSGELRLSNFWLWQSSYSEFFFTSSLWPDFTPEVLDEALNTFNKRERRYGGLK</sequence>
<feature type="binding site" evidence="2">
    <location>
        <position position="33"/>
    </location>
    <ligand>
        <name>substrate</name>
    </ligand>
</feature>
<organism evidence="3 4">
    <name type="scientific">Dethiosulfovibrio marinus</name>
    <dbReference type="NCBI Taxonomy" id="133532"/>
    <lineage>
        <taxon>Bacteria</taxon>
        <taxon>Thermotogati</taxon>
        <taxon>Synergistota</taxon>
        <taxon>Synergistia</taxon>
        <taxon>Synergistales</taxon>
        <taxon>Dethiosulfovibrionaceae</taxon>
        <taxon>Dethiosulfovibrio</taxon>
    </lineage>
</organism>
<dbReference type="GO" id="GO:0016740">
    <property type="term" value="F:transferase activity"/>
    <property type="evidence" value="ECO:0007669"/>
    <property type="project" value="UniProtKB-KW"/>
</dbReference>
<feature type="binding site" evidence="2">
    <location>
        <position position="179"/>
    </location>
    <ligand>
        <name>substrate</name>
    </ligand>
</feature>
<dbReference type="Proteomes" id="UP001200430">
    <property type="component" value="Unassembled WGS sequence"/>
</dbReference>
<feature type="binding site" evidence="2">
    <location>
        <position position="21"/>
    </location>
    <ligand>
        <name>substrate</name>
    </ligand>
</feature>